<gene>
    <name evidence="1" type="ORF">IZU98_03545</name>
</gene>
<sequence length="128" mass="14152">MTQSPPAGEVVLYNERGEIRMRGYMSRLEAELNAKRTGLSYLFARASELEQFVSAGKIVPRPKMALQLVGMTLKGVPANAVLNIEGVEYTADGSDIELGFSLPGEYEVVIDLWPYQSEVLSVENRAQK</sequence>
<evidence type="ECO:0000313" key="1">
    <source>
        <dbReference type="EMBL" id="QPH49817.1"/>
    </source>
</evidence>
<accession>A0A7S9L981</accession>
<evidence type="ECO:0000313" key="2">
    <source>
        <dbReference type="Proteomes" id="UP000594430"/>
    </source>
</evidence>
<proteinExistence type="predicted"/>
<dbReference type="AlphaFoldDB" id="A0A7S9L981"/>
<dbReference type="RefSeq" id="WP_196110427.1">
    <property type="nucleotide sequence ID" value="NZ_CP064943.1"/>
</dbReference>
<name>A0A7S9L981_9PSED</name>
<protein>
    <submittedName>
        <fullName evidence="1">Uncharacterized protein</fullName>
    </submittedName>
</protein>
<reference evidence="1 2" key="1">
    <citation type="submission" date="2020-11" db="EMBL/GenBank/DDBJ databases">
        <title>Pseudomonas fulva producing VIM-24.</title>
        <authorList>
            <person name="Liu S."/>
        </authorList>
    </citation>
    <scope>NUCLEOTIDE SEQUENCE [LARGE SCALE GENOMIC DNA]</scope>
    <source>
        <strain evidence="1 2">ZDHY414</strain>
    </source>
</reference>
<dbReference type="EMBL" id="CP064946">
    <property type="protein sequence ID" value="QPH49817.1"/>
    <property type="molecule type" value="Genomic_DNA"/>
</dbReference>
<organism evidence="1 2">
    <name type="scientific">Pseudomonas fulva</name>
    <dbReference type="NCBI Taxonomy" id="47880"/>
    <lineage>
        <taxon>Bacteria</taxon>
        <taxon>Pseudomonadati</taxon>
        <taxon>Pseudomonadota</taxon>
        <taxon>Gammaproteobacteria</taxon>
        <taxon>Pseudomonadales</taxon>
        <taxon>Pseudomonadaceae</taxon>
        <taxon>Pseudomonas</taxon>
    </lineage>
</organism>
<dbReference type="Proteomes" id="UP000594430">
    <property type="component" value="Chromosome"/>
</dbReference>